<dbReference type="InterPro" id="IPR014962">
    <property type="entry name" value="YolD"/>
</dbReference>
<dbReference type="Proteomes" id="UP000287910">
    <property type="component" value="Unassembled WGS sequence"/>
</dbReference>
<keyword evidence="2" id="KW-1185">Reference proteome</keyword>
<dbReference type="AlphaFoldDB" id="A0A3S0P471"/>
<dbReference type="RefSeq" id="WP_126660252.1">
    <property type="nucleotide sequence ID" value="NZ_RYYR01000029.1"/>
</dbReference>
<evidence type="ECO:0000313" key="2">
    <source>
        <dbReference type="Proteomes" id="UP000287910"/>
    </source>
</evidence>
<reference evidence="1 2" key="1">
    <citation type="submission" date="2018-12" db="EMBL/GenBank/DDBJ databases">
        <title>Lysinibacillus antri sp. nov., isolated from a cave soil.</title>
        <authorList>
            <person name="Narsing Rao M.P."/>
            <person name="Zhang H."/>
            <person name="Dong Z.-Y."/>
            <person name="Niu X.-K."/>
            <person name="Zhang K."/>
            <person name="Fang B.-Z."/>
            <person name="Kang Y.-Q."/>
            <person name="Xiao M."/>
            <person name="Li W.-J."/>
        </authorList>
    </citation>
    <scope>NUCLEOTIDE SEQUENCE [LARGE SCALE GENOMIC DNA]</scope>
    <source>
        <strain evidence="1 2">SYSU K30002</strain>
    </source>
</reference>
<organism evidence="1 2">
    <name type="scientific">Lysinibacillus antri</name>
    <dbReference type="NCBI Taxonomy" id="2498145"/>
    <lineage>
        <taxon>Bacteria</taxon>
        <taxon>Bacillati</taxon>
        <taxon>Bacillota</taxon>
        <taxon>Bacilli</taxon>
        <taxon>Bacillales</taxon>
        <taxon>Bacillaceae</taxon>
        <taxon>Lysinibacillus</taxon>
    </lineage>
</organism>
<proteinExistence type="predicted"/>
<comment type="caution">
    <text evidence="1">The sequence shown here is derived from an EMBL/GenBank/DDBJ whole genome shotgun (WGS) entry which is preliminary data.</text>
</comment>
<evidence type="ECO:0000313" key="1">
    <source>
        <dbReference type="EMBL" id="RUL48806.1"/>
    </source>
</evidence>
<sequence length="109" mass="12814">MNKDRGTIKWTSLMLPEHIQRLRAWENKLHHMPPKEKADWELEELHKTIQQAYQLKMPITFTLYKQDTWQTITGIITAIDLNKQHLLLETDTIVKAISFTAIQAAECDD</sequence>
<dbReference type="EMBL" id="RYYR01000029">
    <property type="protein sequence ID" value="RUL48806.1"/>
    <property type="molecule type" value="Genomic_DNA"/>
</dbReference>
<gene>
    <name evidence="1" type="ORF">EK386_16350</name>
</gene>
<protein>
    <submittedName>
        <fullName evidence="1">YolD-like family protein</fullName>
    </submittedName>
</protein>
<accession>A0A3S0P471</accession>
<name>A0A3S0P471_9BACI</name>
<dbReference type="Pfam" id="PF08863">
    <property type="entry name" value="YolD"/>
    <property type="match status" value="1"/>
</dbReference>